<comment type="caution">
    <text evidence="1">The sequence shown here is derived from an EMBL/GenBank/DDBJ whole genome shotgun (WGS) entry which is preliminary data.</text>
</comment>
<keyword evidence="2" id="KW-1185">Reference proteome</keyword>
<organism evidence="1 2">
    <name type="scientific">Tahibacter harae</name>
    <dbReference type="NCBI Taxonomy" id="2963937"/>
    <lineage>
        <taxon>Bacteria</taxon>
        <taxon>Pseudomonadati</taxon>
        <taxon>Pseudomonadota</taxon>
        <taxon>Gammaproteobacteria</taxon>
        <taxon>Lysobacterales</taxon>
        <taxon>Rhodanobacteraceae</taxon>
        <taxon>Tahibacter</taxon>
    </lineage>
</organism>
<dbReference type="EMBL" id="JANFQO010000006">
    <property type="protein sequence ID" value="MCQ4164702.1"/>
    <property type="molecule type" value="Genomic_DNA"/>
</dbReference>
<proteinExistence type="predicted"/>
<sequence>MFDFLKSGSAKIQAEIDAESKRAEEAAAADARLREARGDALLADDTKELDRIDAQLVASSRDAGRRAERVKLLEGKLAQAQEREKAQEIDAIVARAEKARKLGEELIRKDYAKQAAALAETLMKLRAIDKFIEEQNYTLANAGREGSVPSPNQIRHILGRTGTRTIRKMVGINEAEHPHNAEWRKTEYRGGPYMGNPPANVTLHNGQSVPRFMEVEVKEDYYHPPTWAAALHKEIQILPSASNDQIPLYNADARGLGEKLAKLQKDLDL</sequence>
<dbReference type="RefSeq" id="WP_255913590.1">
    <property type="nucleotide sequence ID" value="NZ_JANFQO010000006.1"/>
</dbReference>
<evidence type="ECO:0008006" key="3">
    <source>
        <dbReference type="Google" id="ProtNLM"/>
    </source>
</evidence>
<dbReference type="Proteomes" id="UP001165498">
    <property type="component" value="Unassembled WGS sequence"/>
</dbReference>
<protein>
    <recommendedName>
        <fullName evidence="3">Minor structural protein GP20</fullName>
    </recommendedName>
</protein>
<name>A0ABT1QR15_9GAMM</name>
<evidence type="ECO:0000313" key="2">
    <source>
        <dbReference type="Proteomes" id="UP001165498"/>
    </source>
</evidence>
<gene>
    <name evidence="1" type="ORF">NM961_08265</name>
</gene>
<evidence type="ECO:0000313" key="1">
    <source>
        <dbReference type="EMBL" id="MCQ4164702.1"/>
    </source>
</evidence>
<accession>A0ABT1QR15</accession>
<reference evidence="1" key="1">
    <citation type="submission" date="2022-07" db="EMBL/GenBank/DDBJ databases">
        <title>Tahibacter sp., a new gammaproteobacterium isolated from the silt sample collected at pig farm.</title>
        <authorList>
            <person name="Chen H."/>
        </authorList>
    </citation>
    <scope>NUCLEOTIDE SEQUENCE</scope>
    <source>
        <strain evidence="1">P2K</strain>
    </source>
</reference>